<dbReference type="EMBL" id="LVJN01000019">
    <property type="protein sequence ID" value="OSM04146.1"/>
    <property type="molecule type" value="Genomic_DNA"/>
</dbReference>
<protein>
    <submittedName>
        <fullName evidence="1">Uncharacterized protein</fullName>
    </submittedName>
</protein>
<proteinExistence type="predicted"/>
<name>A0A1Y2K4F6_9PROT</name>
<dbReference type="AlphaFoldDB" id="A0A1Y2K4F6"/>
<comment type="caution">
    <text evidence="1">The sequence shown here is derived from an EMBL/GenBank/DDBJ whole genome shotgun (WGS) entry which is preliminary data.</text>
</comment>
<keyword evidence="2" id="KW-1185">Reference proteome</keyword>
<sequence length="104" mass="11616">MKAKPREQKTNAHSLEWLTHLSMDALMICGRYAALGLQTYRNGVETVSLHKTVSKVDAAQHHQPITLVDGSSYDSETSGQLKTLKQMLAQRSQHADHDEDWATA</sequence>
<gene>
    <name evidence="1" type="ORF">MAIT1_03576</name>
</gene>
<dbReference type="Proteomes" id="UP000194003">
    <property type="component" value="Unassembled WGS sequence"/>
</dbReference>
<reference evidence="1 2" key="1">
    <citation type="journal article" date="2016" name="BMC Genomics">
        <title>Combined genomic and structural analyses of a cultured magnetotactic bacterium reveals its niche adaptation to a dynamic environment.</title>
        <authorList>
            <person name="Araujo A.C."/>
            <person name="Morillo V."/>
            <person name="Cypriano J."/>
            <person name="Teixeira L.C."/>
            <person name="Leao P."/>
            <person name="Lyra S."/>
            <person name="Almeida L.G."/>
            <person name="Bazylinski D.A."/>
            <person name="Vasconcellos A.T."/>
            <person name="Abreu F."/>
            <person name="Lins U."/>
        </authorList>
    </citation>
    <scope>NUCLEOTIDE SEQUENCE [LARGE SCALE GENOMIC DNA]</scope>
    <source>
        <strain evidence="1 2">IT-1</strain>
    </source>
</reference>
<evidence type="ECO:0000313" key="1">
    <source>
        <dbReference type="EMBL" id="OSM04146.1"/>
    </source>
</evidence>
<organism evidence="1 2">
    <name type="scientific">Magnetofaba australis IT-1</name>
    <dbReference type="NCBI Taxonomy" id="1434232"/>
    <lineage>
        <taxon>Bacteria</taxon>
        <taxon>Pseudomonadati</taxon>
        <taxon>Pseudomonadota</taxon>
        <taxon>Magnetococcia</taxon>
        <taxon>Magnetococcales</taxon>
        <taxon>Magnetococcaceae</taxon>
        <taxon>Magnetofaba</taxon>
    </lineage>
</organism>
<evidence type="ECO:0000313" key="2">
    <source>
        <dbReference type="Proteomes" id="UP000194003"/>
    </source>
</evidence>
<accession>A0A1Y2K4F6</accession>